<comment type="caution">
    <text evidence="1">The sequence shown here is derived from an EMBL/GenBank/DDBJ whole genome shotgun (WGS) entry which is preliminary data.</text>
</comment>
<organism evidence="1 2">
    <name type="scientific">Melastoma candidum</name>
    <dbReference type="NCBI Taxonomy" id="119954"/>
    <lineage>
        <taxon>Eukaryota</taxon>
        <taxon>Viridiplantae</taxon>
        <taxon>Streptophyta</taxon>
        <taxon>Embryophyta</taxon>
        <taxon>Tracheophyta</taxon>
        <taxon>Spermatophyta</taxon>
        <taxon>Magnoliopsida</taxon>
        <taxon>eudicotyledons</taxon>
        <taxon>Gunneridae</taxon>
        <taxon>Pentapetalae</taxon>
        <taxon>rosids</taxon>
        <taxon>malvids</taxon>
        <taxon>Myrtales</taxon>
        <taxon>Melastomataceae</taxon>
        <taxon>Melastomatoideae</taxon>
        <taxon>Melastomateae</taxon>
        <taxon>Melastoma</taxon>
    </lineage>
</organism>
<evidence type="ECO:0000313" key="2">
    <source>
        <dbReference type="Proteomes" id="UP001057402"/>
    </source>
</evidence>
<reference evidence="2" key="1">
    <citation type="journal article" date="2023" name="Front. Plant Sci.">
        <title>Chromosomal-level genome assembly of Melastoma candidum provides insights into trichome evolution.</title>
        <authorList>
            <person name="Zhong Y."/>
            <person name="Wu W."/>
            <person name="Sun C."/>
            <person name="Zou P."/>
            <person name="Liu Y."/>
            <person name="Dai S."/>
            <person name="Zhou R."/>
        </authorList>
    </citation>
    <scope>NUCLEOTIDE SEQUENCE [LARGE SCALE GENOMIC DNA]</scope>
</reference>
<gene>
    <name evidence="1" type="ORF">MLD38_002638</name>
</gene>
<sequence length="200" mass="21934">MKVLSGRALVSGETWEERAFAEDASGEFGGYLWPPRSYTCSYCSREFMSAQALGGHMNVHRRDRALLRQPEYASTEAIQVQERAPYFGCTAAYPQDGVHDGYSLTTPQSITTSYGGVPDSSYERSCNEEADLSITLNSFTNYSQPTALHSGWGKDSDLLSAHINQHHLGGVCSPRGALTGVDLRLVNDLDLELRLGLHPS</sequence>
<dbReference type="Proteomes" id="UP001057402">
    <property type="component" value="Chromosome 2"/>
</dbReference>
<dbReference type="EMBL" id="CM042881">
    <property type="protein sequence ID" value="KAI4384488.1"/>
    <property type="molecule type" value="Genomic_DNA"/>
</dbReference>
<keyword evidence="2" id="KW-1185">Reference proteome</keyword>
<protein>
    <submittedName>
        <fullName evidence="1">Uncharacterized protein</fullName>
    </submittedName>
</protein>
<accession>A0ACB9S1I1</accession>
<evidence type="ECO:0000313" key="1">
    <source>
        <dbReference type="EMBL" id="KAI4384488.1"/>
    </source>
</evidence>
<name>A0ACB9S1I1_9MYRT</name>
<proteinExistence type="predicted"/>